<evidence type="ECO:0000256" key="1">
    <source>
        <dbReference type="SAM" id="MobiDB-lite"/>
    </source>
</evidence>
<name>A9U853_PHYPA</name>
<organism>
    <name type="scientific">Physcomitrium patens</name>
    <name type="common">Spreading-leaved earth moss</name>
    <name type="synonym">Physcomitrella patens</name>
    <dbReference type="NCBI Taxonomy" id="3218"/>
    <lineage>
        <taxon>Eukaryota</taxon>
        <taxon>Viridiplantae</taxon>
        <taxon>Streptophyta</taxon>
        <taxon>Embryophyta</taxon>
        <taxon>Bryophyta</taxon>
        <taxon>Bryophytina</taxon>
        <taxon>Bryopsida</taxon>
        <taxon>Funariidae</taxon>
        <taxon>Funariales</taxon>
        <taxon>Funariaceae</taxon>
        <taxon>Physcomitrium</taxon>
    </lineage>
</organism>
<feature type="non-terminal residue" evidence="2">
    <location>
        <position position="1"/>
    </location>
</feature>
<feature type="region of interest" description="Disordered" evidence="1">
    <location>
        <begin position="56"/>
        <end position="81"/>
    </location>
</feature>
<proteinExistence type="predicted"/>
<accession>A9U853</accession>
<gene>
    <name evidence="2" type="ORF">PHYPADRAFT_104229</name>
</gene>
<dbReference type="EMBL" id="DS546831">
    <property type="protein sequence ID" value="EDQ48150.1"/>
    <property type="molecule type" value="Genomic_DNA"/>
</dbReference>
<protein>
    <submittedName>
        <fullName evidence="2">Predicted protein</fullName>
    </submittedName>
</protein>
<reference evidence="2" key="1">
    <citation type="journal article" date="2008" name="Science">
        <title>The Physcomitrella genome reveals evolutionary insights into the conquest of land by plants.</title>
        <authorList>
            <person name="Rensing S."/>
            <person name="Lang D."/>
            <person name="Zimmer A."/>
            <person name="Terry A."/>
            <person name="Salamov A."/>
            <person name="Shapiro H."/>
            <person name="Nishiyama T."/>
            <person name="Perroud P.-F."/>
            <person name="Lindquist E."/>
            <person name="Kamisugi Y."/>
            <person name="Tanahashi T."/>
            <person name="Sakakibara K."/>
            <person name="Fujita T."/>
            <person name="Oishi K."/>
            <person name="Shin-I T."/>
            <person name="Kuroki Y."/>
            <person name="Toyoda A."/>
            <person name="Suzuki Y."/>
            <person name="Hashimoto A."/>
            <person name="Yamaguchi K."/>
            <person name="Sugano A."/>
            <person name="Kohara Y."/>
            <person name="Fujiyama A."/>
            <person name="Anterola A."/>
            <person name="Aoki S."/>
            <person name="Ashton N."/>
            <person name="Barbazuk W.B."/>
            <person name="Barker E."/>
            <person name="Bennetzen J."/>
            <person name="Bezanilla M."/>
            <person name="Blankenship R."/>
            <person name="Cho S.H."/>
            <person name="Dutcher S."/>
            <person name="Estelle M."/>
            <person name="Fawcett J.A."/>
            <person name="Gundlach H."/>
            <person name="Hanada K."/>
            <person name="Heyl A."/>
            <person name="Hicks K.A."/>
            <person name="Hugh J."/>
            <person name="Lohr M."/>
            <person name="Mayer K."/>
            <person name="Melkozernov A."/>
            <person name="Murata T."/>
            <person name="Nelson D."/>
            <person name="Pils B."/>
            <person name="Prigge M."/>
            <person name="Reiss B."/>
            <person name="Renner T."/>
            <person name="Rombauts S."/>
            <person name="Rushton P."/>
            <person name="Sanderfoot A."/>
            <person name="Schween G."/>
            <person name="Shiu S.-H."/>
            <person name="Stueber K."/>
            <person name="Theodoulou F.L."/>
            <person name="Tu H."/>
            <person name="Van de Peer Y."/>
            <person name="Verrier P.J."/>
            <person name="Waters E."/>
            <person name="Wood A."/>
            <person name="Yang L."/>
            <person name="Cove D."/>
            <person name="Cuming A."/>
            <person name="Hasebe M."/>
            <person name="Lucas S."/>
            <person name="Mishler D.B."/>
            <person name="Reski R."/>
            <person name="Grigoriev I."/>
            <person name="Quatrano R.S."/>
            <person name="Boore J.L."/>
        </authorList>
    </citation>
    <scope>NUCLEOTIDE SEQUENCE [LARGE SCALE GENOMIC DNA]</scope>
</reference>
<dbReference type="AlphaFoldDB" id="A9U853"/>
<dbReference type="HOGENOM" id="CLU_926186_0_0_1"/>
<evidence type="ECO:0000313" key="2">
    <source>
        <dbReference type="EMBL" id="EDQ48150.1"/>
    </source>
</evidence>
<sequence length="301" mass="34541">RNEGDPYRQQHRRARHAAVHRVRPVRHFPFSRLRPLDHFADRRIAASDMGFPIPVYGFQPRHGPGRARASRSRDRRPQGNQARLLVRRLRHRLHAAGGPYRPQLSYAGRPAICDSDGRHRAAARQRRAAHLHFPDLLRDFHDADRGRIRPCAPAAGPSPHSPEFDHHPHPYLLLSAKPDRLRPARLDALPVVRLRKPRMAAADDTQKNREGGELAVPARFRRRLQIDLLQLGNHSREGIGFLRFVPCRSRQLIAERRIRHEALQRSRERGRIVRGNEQSVHAVVDLLADAADIRPGKRKPA</sequence>